<dbReference type="PANTHER" id="PTHR43591">
    <property type="entry name" value="METHYLTRANSFERASE"/>
    <property type="match status" value="1"/>
</dbReference>
<dbReference type="CDD" id="cd02440">
    <property type="entry name" value="AdoMet_MTases"/>
    <property type="match status" value="1"/>
</dbReference>
<dbReference type="AlphaFoldDB" id="A0A918GQB3"/>
<dbReference type="PANTHER" id="PTHR43591:SF24">
    <property type="entry name" value="2-METHOXY-6-POLYPRENYL-1,4-BENZOQUINOL METHYLASE, MITOCHONDRIAL"/>
    <property type="match status" value="1"/>
</dbReference>
<dbReference type="InterPro" id="IPR041698">
    <property type="entry name" value="Methyltransf_25"/>
</dbReference>
<accession>A0A918GQB3</accession>
<dbReference type="SUPFAM" id="SSF53335">
    <property type="entry name" value="S-adenosyl-L-methionine-dependent methyltransferases"/>
    <property type="match status" value="1"/>
</dbReference>
<feature type="domain" description="Methyltransferase" evidence="1">
    <location>
        <begin position="47"/>
        <end position="135"/>
    </location>
</feature>
<dbReference type="Gene3D" id="3.40.50.150">
    <property type="entry name" value="Vaccinia Virus protein VP39"/>
    <property type="match status" value="1"/>
</dbReference>
<comment type="caution">
    <text evidence="2">The sequence shown here is derived from an EMBL/GenBank/DDBJ whole genome shotgun (WGS) entry which is preliminary data.</text>
</comment>
<name>A0A918GQB3_9PSEU</name>
<dbReference type="InterPro" id="IPR029063">
    <property type="entry name" value="SAM-dependent_MTases_sf"/>
</dbReference>
<gene>
    <name evidence="2" type="ORF">GCM10010171_55160</name>
</gene>
<organism evidence="2 3">
    <name type="scientific">Actinokineospora fastidiosa</name>
    <dbReference type="NCBI Taxonomy" id="1816"/>
    <lineage>
        <taxon>Bacteria</taxon>
        <taxon>Bacillati</taxon>
        <taxon>Actinomycetota</taxon>
        <taxon>Actinomycetes</taxon>
        <taxon>Pseudonocardiales</taxon>
        <taxon>Pseudonocardiaceae</taxon>
        <taxon>Actinokineospora</taxon>
    </lineage>
</organism>
<evidence type="ECO:0000313" key="2">
    <source>
        <dbReference type="EMBL" id="GGS52963.1"/>
    </source>
</evidence>
<dbReference type="Proteomes" id="UP000660680">
    <property type="component" value="Unassembled WGS sequence"/>
</dbReference>
<evidence type="ECO:0000259" key="1">
    <source>
        <dbReference type="Pfam" id="PF13649"/>
    </source>
</evidence>
<dbReference type="Pfam" id="PF13649">
    <property type="entry name" value="Methyltransf_25"/>
    <property type="match status" value="1"/>
</dbReference>
<sequence>MNAIARGWDEAADGYLDYFVPRFAPWVAAAVDALPAALPDGPILVPCCGPFPELDLLGARFPGREIVGVDLSEGMVSRARERARRWPSARVVQGDATDLAAWSGCAAVVSVFGLQQMPDPEQAARSWASVLRPSGWLSIVYWPEQTEEDGPFARVRAVLGGKTSDRTWETRLLTNTPTTIERDETITFPMTHPSAEEFIDAYTTSGPMRARALTEGEAFVERIRTHFLRDTPQGEWRHHPQARHLLARRELSTGAE</sequence>
<dbReference type="GO" id="GO:0008757">
    <property type="term" value="F:S-adenosylmethionine-dependent methyltransferase activity"/>
    <property type="evidence" value="ECO:0007669"/>
    <property type="project" value="InterPro"/>
</dbReference>
<evidence type="ECO:0000313" key="3">
    <source>
        <dbReference type="Proteomes" id="UP000660680"/>
    </source>
</evidence>
<dbReference type="EMBL" id="BMRB01000006">
    <property type="protein sequence ID" value="GGS52963.1"/>
    <property type="molecule type" value="Genomic_DNA"/>
</dbReference>
<reference evidence="2" key="1">
    <citation type="journal article" date="2014" name="Int. J. Syst. Evol. Microbiol.">
        <title>Complete genome sequence of Corynebacterium casei LMG S-19264T (=DSM 44701T), isolated from a smear-ripened cheese.</title>
        <authorList>
            <consortium name="US DOE Joint Genome Institute (JGI-PGF)"/>
            <person name="Walter F."/>
            <person name="Albersmeier A."/>
            <person name="Kalinowski J."/>
            <person name="Ruckert C."/>
        </authorList>
    </citation>
    <scope>NUCLEOTIDE SEQUENCE</scope>
    <source>
        <strain evidence="2">JCM 3276</strain>
    </source>
</reference>
<keyword evidence="3" id="KW-1185">Reference proteome</keyword>
<proteinExistence type="predicted"/>
<reference evidence="2" key="2">
    <citation type="submission" date="2020-09" db="EMBL/GenBank/DDBJ databases">
        <authorList>
            <person name="Sun Q."/>
            <person name="Ohkuma M."/>
        </authorList>
    </citation>
    <scope>NUCLEOTIDE SEQUENCE</scope>
    <source>
        <strain evidence="2">JCM 3276</strain>
    </source>
</reference>
<protein>
    <recommendedName>
        <fullName evidence="1">Methyltransferase domain-containing protein</fullName>
    </recommendedName>
</protein>
<dbReference type="RefSeq" id="WP_229787555.1">
    <property type="nucleotide sequence ID" value="NZ_BMRB01000006.1"/>
</dbReference>